<evidence type="ECO:0000256" key="1">
    <source>
        <dbReference type="SAM" id="Phobius"/>
    </source>
</evidence>
<sequence>MSYYSSIAVFDIPLWFVLSCIFFPILSLLLVCIFVLFFKND</sequence>
<organism evidence="2 3">
    <name type="scientific">Borrelia miyamotoi</name>
    <dbReference type="NCBI Taxonomy" id="47466"/>
    <lineage>
        <taxon>Bacteria</taxon>
        <taxon>Pseudomonadati</taxon>
        <taxon>Spirochaetota</taxon>
        <taxon>Spirochaetia</taxon>
        <taxon>Spirochaetales</taxon>
        <taxon>Borreliaceae</taxon>
        <taxon>Borrelia</taxon>
    </lineage>
</organism>
<evidence type="ECO:0000313" key="2">
    <source>
        <dbReference type="EMBL" id="WAZ91325.1"/>
    </source>
</evidence>
<dbReference type="RefSeq" id="WP_231932069.1">
    <property type="nucleotide sequence ID" value="NZ_CP010308.1"/>
</dbReference>
<name>A0AAQ2WYT7_9SPIR</name>
<keyword evidence="1" id="KW-0812">Transmembrane</keyword>
<gene>
    <name evidence="2" type="ORF">O5398_00160</name>
</gene>
<feature type="transmembrane region" description="Helical" evidence="1">
    <location>
        <begin position="12"/>
        <end position="38"/>
    </location>
</feature>
<keyword evidence="1" id="KW-0472">Membrane</keyword>
<reference evidence="2" key="1">
    <citation type="submission" date="2022-12" db="EMBL/GenBank/DDBJ databases">
        <title>B. miyamotoi WGS.</title>
        <authorList>
            <person name="Kuleshov K.V."/>
            <person name="Hoornstra D."/>
            <person name="Hovius J.W."/>
            <person name="Platonov A.E."/>
            <person name="Telford S.R. III."/>
        </authorList>
    </citation>
    <scope>NUCLEOTIDE SEQUENCE</scope>
    <source>
        <strain evidence="2">410</strain>
    </source>
</reference>
<keyword evidence="1" id="KW-1133">Transmembrane helix</keyword>
<dbReference type="Proteomes" id="UP001164544">
    <property type="component" value="Chromosome"/>
</dbReference>
<proteinExistence type="predicted"/>
<accession>A0AAQ2WYT7</accession>
<evidence type="ECO:0000313" key="3">
    <source>
        <dbReference type="Proteomes" id="UP001164544"/>
    </source>
</evidence>
<protein>
    <submittedName>
        <fullName evidence="2">DUF997 family protein</fullName>
    </submittedName>
</protein>
<dbReference type="AlphaFoldDB" id="A0AAQ2WYT7"/>
<dbReference type="EMBL" id="CP114637">
    <property type="protein sequence ID" value="WAZ91325.1"/>
    <property type="molecule type" value="Genomic_DNA"/>
</dbReference>